<name>A0A4Z0Z1L3_9PEZI</name>
<feature type="domain" description="FAD-binding" evidence="6">
    <location>
        <begin position="17"/>
        <end position="198"/>
    </location>
</feature>
<protein>
    <recommendedName>
        <fullName evidence="6">FAD-binding domain-containing protein</fullName>
    </recommendedName>
</protein>
<keyword evidence="3" id="KW-0274">FAD</keyword>
<dbReference type="Gene3D" id="3.50.50.60">
    <property type="entry name" value="FAD/NAD(P)-binding domain"/>
    <property type="match status" value="1"/>
</dbReference>
<dbReference type="OrthoDB" id="655030at2759"/>
<dbReference type="GO" id="GO:0004497">
    <property type="term" value="F:monooxygenase activity"/>
    <property type="evidence" value="ECO:0007669"/>
    <property type="project" value="UniProtKB-KW"/>
</dbReference>
<evidence type="ECO:0000256" key="1">
    <source>
        <dbReference type="ARBA" id="ARBA00005179"/>
    </source>
</evidence>
<evidence type="ECO:0000313" key="7">
    <source>
        <dbReference type="EMBL" id="TGJ84633.1"/>
    </source>
</evidence>
<proteinExistence type="predicted"/>
<gene>
    <name evidence="7" type="ORF">E0Z10_g4135</name>
</gene>
<comment type="pathway">
    <text evidence="1">Secondary metabolite biosynthesis.</text>
</comment>
<evidence type="ECO:0000256" key="5">
    <source>
        <dbReference type="ARBA" id="ARBA00023033"/>
    </source>
</evidence>
<keyword evidence="2" id="KW-0285">Flavoprotein</keyword>
<reference evidence="7 8" key="1">
    <citation type="submission" date="2019-03" db="EMBL/GenBank/DDBJ databases">
        <title>Draft genome sequence of Xylaria hypoxylon DSM 108379, a ubiquitous saprotrophic-parasitic fungi on hardwood.</title>
        <authorList>
            <person name="Buettner E."/>
            <person name="Leonhardt S."/>
            <person name="Gebauer A.M."/>
            <person name="Liers C."/>
            <person name="Hofrichter M."/>
            <person name="Kellner H."/>
        </authorList>
    </citation>
    <scope>NUCLEOTIDE SEQUENCE [LARGE SCALE GENOMIC DNA]</scope>
    <source>
        <strain evidence="7 8">DSM 108379</strain>
    </source>
</reference>
<evidence type="ECO:0000256" key="4">
    <source>
        <dbReference type="ARBA" id="ARBA00023002"/>
    </source>
</evidence>
<evidence type="ECO:0000259" key="6">
    <source>
        <dbReference type="Pfam" id="PF01494"/>
    </source>
</evidence>
<accession>A0A4Z0Z1L3</accession>
<dbReference type="InterPro" id="IPR036188">
    <property type="entry name" value="FAD/NAD-bd_sf"/>
</dbReference>
<evidence type="ECO:0000256" key="2">
    <source>
        <dbReference type="ARBA" id="ARBA00022630"/>
    </source>
</evidence>
<keyword evidence="8" id="KW-1185">Reference proteome</keyword>
<feature type="domain" description="FAD-binding" evidence="6">
    <location>
        <begin position="356"/>
        <end position="417"/>
    </location>
</feature>
<dbReference type="SUPFAM" id="SSF51905">
    <property type="entry name" value="FAD/NAD(P)-binding domain"/>
    <property type="match status" value="1"/>
</dbReference>
<dbReference type="PANTHER" id="PTHR46972:SF1">
    <property type="entry name" value="FAD DEPENDENT OXIDOREDUCTASE DOMAIN-CONTAINING PROTEIN"/>
    <property type="match status" value="1"/>
</dbReference>
<keyword evidence="4" id="KW-0560">Oxidoreductase</keyword>
<comment type="caution">
    <text evidence="7">The sequence shown here is derived from an EMBL/GenBank/DDBJ whole genome shotgun (WGS) entry which is preliminary data.</text>
</comment>
<dbReference type="GO" id="GO:0071949">
    <property type="term" value="F:FAD binding"/>
    <property type="evidence" value="ECO:0007669"/>
    <property type="project" value="InterPro"/>
</dbReference>
<dbReference type="PRINTS" id="PR00420">
    <property type="entry name" value="RNGMNOXGNASE"/>
</dbReference>
<evidence type="ECO:0000256" key="3">
    <source>
        <dbReference type="ARBA" id="ARBA00022827"/>
    </source>
</evidence>
<organism evidence="7 8">
    <name type="scientific">Xylaria hypoxylon</name>
    <dbReference type="NCBI Taxonomy" id="37992"/>
    <lineage>
        <taxon>Eukaryota</taxon>
        <taxon>Fungi</taxon>
        <taxon>Dikarya</taxon>
        <taxon>Ascomycota</taxon>
        <taxon>Pezizomycotina</taxon>
        <taxon>Sordariomycetes</taxon>
        <taxon>Xylariomycetidae</taxon>
        <taxon>Xylariales</taxon>
        <taxon>Xylariaceae</taxon>
        <taxon>Xylaria</taxon>
    </lineage>
</organism>
<dbReference type="AlphaFoldDB" id="A0A4Z0Z1L3"/>
<sequence>MARYSISHVPPSNSPRIAIIGAGPGGLTLGILLHRRRIPFTIYENRWKPEEKEYDAPSGMLDLHPGTGLAAIEACGLTSEFQARSVECGEATIVADRDGSVLWSFEGDGTQPEISRHALMKLLLSKLPSECIKWDHELISARSREESEYSQDTSTYQYTLVFDNRSKLRDWYAPPDVEVAADLVIGADGTWSRTRNSLLDRHKQAYELGPSYTGVQMITLDIAGLTARDPELDALLGPGSFFALGDNNVLITQRGTGGAARVYLYVSSRENNLLNMTATTTHSLPPGVISDMLLGTTGTEGRKARGWRNFAAWGPKLKDLIRVALKDLAETTHQNLDVRAMWMRPIDELAWPHRAGVTLLGDAAHLMTPFAGSGVNLALRDALEISEAITCAWDTTIGVDDADNSHDNRRHAFKAVLDPLIQEFEEIMITRAEEAAKESWDNLQVFVSEGAAKKAVALYQGWYS</sequence>
<dbReference type="STRING" id="37992.A0A4Z0Z1L3"/>
<dbReference type="Proteomes" id="UP000297716">
    <property type="component" value="Unassembled WGS sequence"/>
</dbReference>
<dbReference type="Pfam" id="PF01494">
    <property type="entry name" value="FAD_binding_3"/>
    <property type="match status" value="2"/>
</dbReference>
<dbReference type="PANTHER" id="PTHR46972">
    <property type="entry name" value="MONOOXYGENASE ASQM-RELATED"/>
    <property type="match status" value="1"/>
</dbReference>
<dbReference type="EMBL" id="SKBN01000063">
    <property type="protein sequence ID" value="TGJ84633.1"/>
    <property type="molecule type" value="Genomic_DNA"/>
</dbReference>
<dbReference type="InterPro" id="IPR002938">
    <property type="entry name" value="FAD-bd"/>
</dbReference>
<evidence type="ECO:0000313" key="8">
    <source>
        <dbReference type="Proteomes" id="UP000297716"/>
    </source>
</evidence>
<keyword evidence="5" id="KW-0503">Monooxygenase</keyword>